<reference evidence="5 7" key="2">
    <citation type="submission" date="2016-11" db="EMBL/GenBank/DDBJ databases">
        <title>Genome sequencing of Amycolatopsis regifaucium.</title>
        <authorList>
            <person name="Mayilraj S."/>
            <person name="Kaur N."/>
        </authorList>
    </citation>
    <scope>NUCLEOTIDE SEQUENCE [LARGE SCALE GENOMIC DNA]</scope>
    <source>
        <strain evidence="5 7">GY080</strain>
    </source>
</reference>
<dbReference type="OrthoDB" id="572496at2"/>
<dbReference type="PANTHER" id="PTHR43800">
    <property type="entry name" value="PEPTIDYL-LYSINE N-ACETYLTRANSFERASE YJAB"/>
    <property type="match status" value="1"/>
</dbReference>
<evidence type="ECO:0000313" key="6">
    <source>
        <dbReference type="Proteomes" id="UP000076321"/>
    </source>
</evidence>
<gene>
    <name evidence="5" type="ORF">ATP06_0218695</name>
    <name evidence="4" type="ORF">AVL48_35910</name>
</gene>
<evidence type="ECO:0000313" key="4">
    <source>
        <dbReference type="EMBL" id="KZB83951.1"/>
    </source>
</evidence>
<dbReference type="EMBL" id="LQCI01000018">
    <property type="protein sequence ID" value="KZB83951.1"/>
    <property type="molecule type" value="Genomic_DNA"/>
</dbReference>
<evidence type="ECO:0000256" key="2">
    <source>
        <dbReference type="ARBA" id="ARBA00023315"/>
    </source>
</evidence>
<dbReference type="Gene3D" id="3.40.630.30">
    <property type="match status" value="1"/>
</dbReference>
<dbReference type="InterPro" id="IPR016181">
    <property type="entry name" value="Acyl_CoA_acyltransferase"/>
</dbReference>
<dbReference type="CDD" id="cd04301">
    <property type="entry name" value="NAT_SF"/>
    <property type="match status" value="1"/>
</dbReference>
<evidence type="ECO:0000313" key="7">
    <source>
        <dbReference type="Proteomes" id="UP000186883"/>
    </source>
</evidence>
<dbReference type="InterPro" id="IPR000182">
    <property type="entry name" value="GNAT_dom"/>
</dbReference>
<evidence type="ECO:0000256" key="1">
    <source>
        <dbReference type="ARBA" id="ARBA00022679"/>
    </source>
</evidence>
<dbReference type="Proteomes" id="UP000186883">
    <property type="component" value="Unassembled WGS sequence"/>
</dbReference>
<organism evidence="4 6">
    <name type="scientific">Amycolatopsis regifaucium</name>
    <dbReference type="NCBI Taxonomy" id="546365"/>
    <lineage>
        <taxon>Bacteria</taxon>
        <taxon>Bacillati</taxon>
        <taxon>Actinomycetota</taxon>
        <taxon>Actinomycetes</taxon>
        <taxon>Pseudonocardiales</taxon>
        <taxon>Pseudonocardiaceae</taxon>
        <taxon>Amycolatopsis</taxon>
    </lineage>
</organism>
<proteinExistence type="predicted"/>
<dbReference type="PROSITE" id="PS51186">
    <property type="entry name" value="GNAT"/>
    <property type="match status" value="1"/>
</dbReference>
<accession>A0A154MHP7</accession>
<protein>
    <submittedName>
        <fullName evidence="4 5">Acetyltransferase</fullName>
    </submittedName>
</protein>
<name>A0A154MHP7_9PSEU</name>
<dbReference type="Proteomes" id="UP000076321">
    <property type="component" value="Unassembled WGS sequence"/>
</dbReference>
<keyword evidence="1 4" id="KW-0808">Transferase</keyword>
<comment type="caution">
    <text evidence="4">The sequence shown here is derived from an EMBL/GenBank/DDBJ whole genome shotgun (WGS) entry which is preliminary data.</text>
</comment>
<evidence type="ECO:0000259" key="3">
    <source>
        <dbReference type="PROSITE" id="PS51186"/>
    </source>
</evidence>
<feature type="domain" description="N-acetyltransferase" evidence="3">
    <location>
        <begin position="1"/>
        <end position="149"/>
    </location>
</feature>
<evidence type="ECO:0000313" key="5">
    <source>
        <dbReference type="EMBL" id="OKA06608.1"/>
    </source>
</evidence>
<dbReference type="AlphaFoldDB" id="A0A154MHP7"/>
<dbReference type="Pfam" id="PF00583">
    <property type="entry name" value="Acetyltransf_1"/>
    <property type="match status" value="1"/>
</dbReference>
<keyword evidence="2" id="KW-0012">Acyltransferase</keyword>
<dbReference type="GO" id="GO:0016747">
    <property type="term" value="F:acyltransferase activity, transferring groups other than amino-acyl groups"/>
    <property type="evidence" value="ECO:0007669"/>
    <property type="project" value="InterPro"/>
</dbReference>
<dbReference type="PANTHER" id="PTHR43800:SF1">
    <property type="entry name" value="PEPTIDYL-LYSINE N-ACETYLTRANSFERASE YJAB"/>
    <property type="match status" value="1"/>
</dbReference>
<keyword evidence="7" id="KW-1185">Reference proteome</keyword>
<dbReference type="SUPFAM" id="SSF55729">
    <property type="entry name" value="Acyl-CoA N-acyltransferases (Nat)"/>
    <property type="match status" value="1"/>
</dbReference>
<reference evidence="4 6" key="1">
    <citation type="submission" date="2015-12" db="EMBL/GenBank/DDBJ databases">
        <title>Amycolatopsis regifaucium genome sequencing and assembly.</title>
        <authorList>
            <person name="Mayilraj S."/>
        </authorList>
    </citation>
    <scope>NUCLEOTIDE SEQUENCE [LARGE SCALE GENOMIC DNA]</scope>
    <source>
        <strain evidence="4 6">GY080</strain>
    </source>
</reference>
<dbReference type="EMBL" id="LOBU02000014">
    <property type="protein sequence ID" value="OKA06608.1"/>
    <property type="molecule type" value="Genomic_DNA"/>
</dbReference>
<dbReference type="RefSeq" id="WP_061982346.1">
    <property type="nucleotide sequence ID" value="NZ_FOPQ01000003.1"/>
</dbReference>
<sequence length="164" mass="17875">MIRLAVVEDLPVLQDIERAAGEPFRALGMAAIADDDPPSLADLAAYQNDGRAWVCDDGGGPVAYLLAEVVDGHGHIEQVSVHPDHARQGLGRRLIEHAADWAARKGLAGLTLTTYAEVPWNAPYYSRLGFVTLGEQDLTEGLRAIRAQEIARGLNAWPRVTMRR</sequence>